<dbReference type="InterPro" id="IPR012349">
    <property type="entry name" value="Split_barrel_FMN-bd"/>
</dbReference>
<comment type="catalytic activity">
    <reaction evidence="2">
        <text>oxidized coenzyme F420-(gamma-L-Glu)(n) + a quinol + H(+) = reduced coenzyme F420-(gamma-L-Glu)(n) + a quinone</text>
        <dbReference type="Rhea" id="RHEA:39663"/>
        <dbReference type="Rhea" id="RHEA-COMP:12939"/>
        <dbReference type="Rhea" id="RHEA-COMP:14378"/>
        <dbReference type="ChEBI" id="CHEBI:15378"/>
        <dbReference type="ChEBI" id="CHEBI:24646"/>
        <dbReference type="ChEBI" id="CHEBI:132124"/>
        <dbReference type="ChEBI" id="CHEBI:133980"/>
        <dbReference type="ChEBI" id="CHEBI:139511"/>
    </reaction>
</comment>
<evidence type="ECO:0000313" key="4">
    <source>
        <dbReference type="Proteomes" id="UP000292564"/>
    </source>
</evidence>
<protein>
    <submittedName>
        <fullName evidence="3">Deazaflavin-dependent oxidoreductase (Nitroreductase family)</fullName>
    </submittedName>
</protein>
<name>A0A4Q7ZS00_9ACTN</name>
<sequence>MKHGLAQLTRYANGQGATLKEMTASHTQVGINRVAVTRSRVALLPVGFPWTTGEADDDPRSYLECRGSRRQLLDATAGDIEQITGRPARLTGFGVAPDEPTEEVAMPTDQRAGKPWLPPRWVIRFAWSVHRSLYRVTGGRVGLRRPRPGHWGMLRLTTVGRRTGRRRSVMLAYFEDGRNLVSLAMNGWGAAEPSWWLNLRAHPDATVELADGRRLVRAHAATADERPRLWARWRDVDPKLDSYAALRPAETAVVVLAPRPGVTASAEPQDDRLA</sequence>
<reference evidence="3 4" key="1">
    <citation type="submission" date="2019-02" db="EMBL/GenBank/DDBJ databases">
        <title>Sequencing the genomes of 1000 actinobacteria strains.</title>
        <authorList>
            <person name="Klenk H.-P."/>
        </authorList>
    </citation>
    <scope>NUCLEOTIDE SEQUENCE [LARGE SCALE GENOMIC DNA]</scope>
    <source>
        <strain evidence="3 4">DSM 45162</strain>
    </source>
</reference>
<gene>
    <name evidence="3" type="ORF">EV385_5306</name>
</gene>
<proteinExistence type="inferred from homology"/>
<dbReference type="PANTHER" id="PTHR39428:SF3">
    <property type="entry name" value="DEAZAFLAVIN-DEPENDENT NITROREDUCTASE"/>
    <property type="match status" value="1"/>
</dbReference>
<evidence type="ECO:0000256" key="1">
    <source>
        <dbReference type="ARBA" id="ARBA00008710"/>
    </source>
</evidence>
<dbReference type="GO" id="GO:0005886">
    <property type="term" value="C:plasma membrane"/>
    <property type="evidence" value="ECO:0007669"/>
    <property type="project" value="TreeGrafter"/>
</dbReference>
<organism evidence="3 4">
    <name type="scientific">Krasilnikovia cinnamomea</name>
    <dbReference type="NCBI Taxonomy" id="349313"/>
    <lineage>
        <taxon>Bacteria</taxon>
        <taxon>Bacillati</taxon>
        <taxon>Actinomycetota</taxon>
        <taxon>Actinomycetes</taxon>
        <taxon>Micromonosporales</taxon>
        <taxon>Micromonosporaceae</taxon>
        <taxon>Krasilnikovia</taxon>
    </lineage>
</organism>
<dbReference type="GO" id="GO:0070967">
    <property type="term" value="F:coenzyme F420 binding"/>
    <property type="evidence" value="ECO:0007669"/>
    <property type="project" value="TreeGrafter"/>
</dbReference>
<dbReference type="NCBIfam" id="TIGR00026">
    <property type="entry name" value="hi_GC_TIGR00026"/>
    <property type="match status" value="1"/>
</dbReference>
<keyword evidence="4" id="KW-1185">Reference proteome</keyword>
<dbReference type="Proteomes" id="UP000292564">
    <property type="component" value="Unassembled WGS sequence"/>
</dbReference>
<dbReference type="Gene3D" id="2.30.110.10">
    <property type="entry name" value="Electron Transport, Fmn-binding Protein, Chain A"/>
    <property type="match status" value="1"/>
</dbReference>
<dbReference type="Pfam" id="PF04075">
    <property type="entry name" value="F420H2_quin_red"/>
    <property type="match status" value="1"/>
</dbReference>
<evidence type="ECO:0000256" key="2">
    <source>
        <dbReference type="ARBA" id="ARBA00049106"/>
    </source>
</evidence>
<comment type="caution">
    <text evidence="3">The sequence shown here is derived from an EMBL/GenBank/DDBJ whole genome shotgun (WGS) entry which is preliminary data.</text>
</comment>
<dbReference type="InterPro" id="IPR004378">
    <property type="entry name" value="F420H2_quin_Rdtase"/>
</dbReference>
<accession>A0A4Q7ZS00</accession>
<comment type="similarity">
    <text evidence="1">Belongs to the F420H(2)-dependent quinone reductase family.</text>
</comment>
<dbReference type="EMBL" id="SHKY01000001">
    <property type="protein sequence ID" value="RZU53383.1"/>
    <property type="molecule type" value="Genomic_DNA"/>
</dbReference>
<dbReference type="PANTHER" id="PTHR39428">
    <property type="entry name" value="F420H(2)-DEPENDENT QUINONE REDUCTASE RV1261C"/>
    <property type="match status" value="1"/>
</dbReference>
<dbReference type="AlphaFoldDB" id="A0A4Q7ZS00"/>
<evidence type="ECO:0000313" key="3">
    <source>
        <dbReference type="EMBL" id="RZU53383.1"/>
    </source>
</evidence>
<dbReference type="GO" id="GO:0016491">
    <property type="term" value="F:oxidoreductase activity"/>
    <property type="evidence" value="ECO:0007669"/>
    <property type="project" value="InterPro"/>
</dbReference>